<dbReference type="Pfam" id="PF12006">
    <property type="entry name" value="DUF3500"/>
    <property type="match status" value="1"/>
</dbReference>
<sequence length="409" mass="47124">MASRNFRAWMPNFSLPKFQGISQDTALSWRDKSLLVPHLQELINHWCNLREVPFKGVTTNGELLPNVYAYEDQGIDSGAIAEAAHEVFNLCKPGQIVALRQPLNSKTWRSWSNPEIYFSNYGLRLEELEEDLIDAILRVIQRTLSPEGYEKVTNARYVNHFLGDLCDAHGVMNEYSYNFQVFGEPSDETQWGWSIYGHHLCMSTFINRKHLHIAPTFIGAEPNEIDQGPHAGVTMMKPEESLGLALMQSLTTEQQALAQSYKEMHDPEMPPGRFQRADQRHLCGAFQDNRVVPYEGIKATEFSESQIKVVLEIFNQFLIYLPERSRQSRLEQLRRYLPETYFSWIGGFQGQVPFYYRIQSPAIIVEFDHHSGVFLSNTQPERFHIHTVMRAPNGGDYGNDFRASEDRVL</sequence>
<evidence type="ECO:0008006" key="3">
    <source>
        <dbReference type="Google" id="ProtNLM"/>
    </source>
</evidence>
<protein>
    <recommendedName>
        <fullName evidence="3">DUF3500 domain-containing protein</fullName>
    </recommendedName>
</protein>
<gene>
    <name evidence="1" type="ORF">BJY01DRAFT_234487</name>
</gene>
<accession>A0ABR4K377</accession>
<dbReference type="EMBL" id="JBFXLU010000061">
    <property type="protein sequence ID" value="KAL2846679.1"/>
    <property type="molecule type" value="Genomic_DNA"/>
</dbReference>
<evidence type="ECO:0000313" key="2">
    <source>
        <dbReference type="Proteomes" id="UP001610446"/>
    </source>
</evidence>
<keyword evidence="2" id="KW-1185">Reference proteome</keyword>
<name>A0ABR4K377_9EURO</name>
<dbReference type="InterPro" id="IPR021889">
    <property type="entry name" value="DUF3500"/>
</dbReference>
<dbReference type="Proteomes" id="UP001610446">
    <property type="component" value="Unassembled WGS sequence"/>
</dbReference>
<proteinExistence type="predicted"/>
<dbReference type="PANTHER" id="PTHR37489:SF1">
    <property type="entry name" value="DUF3500 DOMAIN-CONTAINING PROTEIN"/>
    <property type="match status" value="1"/>
</dbReference>
<dbReference type="PANTHER" id="PTHR37489">
    <property type="entry name" value="DUF3500 DOMAIN-CONTAINING PROTEIN"/>
    <property type="match status" value="1"/>
</dbReference>
<evidence type="ECO:0000313" key="1">
    <source>
        <dbReference type="EMBL" id="KAL2846679.1"/>
    </source>
</evidence>
<reference evidence="1 2" key="1">
    <citation type="submission" date="2024-07" db="EMBL/GenBank/DDBJ databases">
        <title>Section-level genome sequencing and comparative genomics of Aspergillus sections Usti and Cavernicolus.</title>
        <authorList>
            <consortium name="Lawrence Berkeley National Laboratory"/>
            <person name="Nybo J.L."/>
            <person name="Vesth T.C."/>
            <person name="Theobald S."/>
            <person name="Frisvad J.C."/>
            <person name="Larsen T.O."/>
            <person name="Kjaerboelling I."/>
            <person name="Rothschild-Mancinelli K."/>
            <person name="Lyhne E.K."/>
            <person name="Kogle M.E."/>
            <person name="Barry K."/>
            <person name="Clum A."/>
            <person name="Na H."/>
            <person name="Ledsgaard L."/>
            <person name="Lin J."/>
            <person name="Lipzen A."/>
            <person name="Kuo A."/>
            <person name="Riley R."/>
            <person name="Mondo S."/>
            <person name="Labutti K."/>
            <person name="Haridas S."/>
            <person name="Pangalinan J."/>
            <person name="Salamov A.A."/>
            <person name="Simmons B.A."/>
            <person name="Magnuson J.K."/>
            <person name="Chen J."/>
            <person name="Drula E."/>
            <person name="Henrissat B."/>
            <person name="Wiebenga A."/>
            <person name="Lubbers R.J."/>
            <person name="Gomes A.C."/>
            <person name="Makela M.R."/>
            <person name="Stajich J."/>
            <person name="Grigoriev I.V."/>
            <person name="Mortensen U.H."/>
            <person name="De Vries R.P."/>
            <person name="Baker S.E."/>
            <person name="Andersen M.R."/>
        </authorList>
    </citation>
    <scope>NUCLEOTIDE SEQUENCE [LARGE SCALE GENOMIC DNA]</scope>
    <source>
        <strain evidence="1 2">CBS 123904</strain>
    </source>
</reference>
<organism evidence="1 2">
    <name type="scientific">Aspergillus pseudoustus</name>
    <dbReference type="NCBI Taxonomy" id="1810923"/>
    <lineage>
        <taxon>Eukaryota</taxon>
        <taxon>Fungi</taxon>
        <taxon>Dikarya</taxon>
        <taxon>Ascomycota</taxon>
        <taxon>Pezizomycotina</taxon>
        <taxon>Eurotiomycetes</taxon>
        <taxon>Eurotiomycetidae</taxon>
        <taxon>Eurotiales</taxon>
        <taxon>Aspergillaceae</taxon>
        <taxon>Aspergillus</taxon>
        <taxon>Aspergillus subgen. Nidulantes</taxon>
    </lineage>
</organism>
<comment type="caution">
    <text evidence="1">The sequence shown here is derived from an EMBL/GenBank/DDBJ whole genome shotgun (WGS) entry which is preliminary data.</text>
</comment>